<dbReference type="EMBL" id="FOWC01000006">
    <property type="protein sequence ID" value="SFP67643.1"/>
    <property type="molecule type" value="Genomic_DNA"/>
</dbReference>
<dbReference type="PANTHER" id="PTHR11712">
    <property type="entry name" value="POLYKETIDE SYNTHASE-RELATED"/>
    <property type="match status" value="1"/>
</dbReference>
<gene>
    <name evidence="5" type="ORF">SAMN05421854_106250</name>
</gene>
<dbReference type="InterPro" id="IPR000794">
    <property type="entry name" value="Beta-ketoacyl_synthase"/>
</dbReference>
<proteinExistence type="inferred from homology"/>
<dbReference type="SUPFAM" id="SSF53901">
    <property type="entry name" value="Thiolase-like"/>
    <property type="match status" value="2"/>
</dbReference>
<dbReference type="OrthoDB" id="9808669at2"/>
<dbReference type="SMART" id="SM00825">
    <property type="entry name" value="PKS_KS"/>
    <property type="match status" value="1"/>
</dbReference>
<reference evidence="5 6" key="1">
    <citation type="submission" date="2016-10" db="EMBL/GenBank/DDBJ databases">
        <authorList>
            <person name="de Groot N.N."/>
        </authorList>
    </citation>
    <scope>NUCLEOTIDE SEQUENCE [LARGE SCALE GENOMIC DNA]</scope>
    <source>
        <strain evidence="5 6">DSM 44637</strain>
    </source>
</reference>
<evidence type="ECO:0000313" key="6">
    <source>
        <dbReference type="Proteomes" id="UP000199137"/>
    </source>
</evidence>
<dbReference type="Pfam" id="PF00109">
    <property type="entry name" value="ketoacyl-synt"/>
    <property type="match status" value="1"/>
</dbReference>
<dbReference type="AlphaFoldDB" id="A0A1I5SAA3"/>
<dbReference type="InterPro" id="IPR020841">
    <property type="entry name" value="PKS_Beta-ketoAc_synthase_dom"/>
</dbReference>
<evidence type="ECO:0000256" key="3">
    <source>
        <dbReference type="RuleBase" id="RU003694"/>
    </source>
</evidence>
<evidence type="ECO:0000313" key="5">
    <source>
        <dbReference type="EMBL" id="SFP67643.1"/>
    </source>
</evidence>
<dbReference type="Proteomes" id="UP000199137">
    <property type="component" value="Unassembled WGS sequence"/>
</dbReference>
<dbReference type="STRING" id="112413.SAMN05421854_106250"/>
<name>A0A1I5SAA3_9PSEU</name>
<sequence length="368" mass="37401">MATIAASAVRSCLGDGPATFAALLAGRGGAAPLRYVDAALVNVGAAYEIDEETSHRRAGTWLAGCVREALRQADPQVPRASIPVLAGTGLRELGAAEKWSAGAVEMTVEDLHFTGVLRETDDRLGPVVTVCNACSATGHLLALAQDLVDSGAAPAAVVAGADSLTVSMLAMIGRVAPDRTERIRPFDADRTGVLLGEGAAAAVVVPDGAAAAPLGRLLATGMSCDAAHETAPEAEGIARAMREALDRSGRRGEEVDLVLAHGTGTELNDRVEARVLREHLGENGPLVTAIKGATGHTSGASALMSLDVALRCLATGWVPPVAGLDRPAADCGGVRLVRSGPVRARPRLAQVDAFGFGGVNAVTLVGAA</sequence>
<dbReference type="GO" id="GO:0006633">
    <property type="term" value="P:fatty acid biosynthetic process"/>
    <property type="evidence" value="ECO:0007669"/>
    <property type="project" value="TreeGrafter"/>
</dbReference>
<dbReference type="RefSeq" id="WP_067588336.1">
    <property type="nucleotide sequence ID" value="NZ_FOWC01000006.1"/>
</dbReference>
<dbReference type="InterPro" id="IPR014031">
    <property type="entry name" value="Ketoacyl_synth_C"/>
</dbReference>
<dbReference type="InterPro" id="IPR016039">
    <property type="entry name" value="Thiolase-like"/>
</dbReference>
<evidence type="ECO:0000259" key="4">
    <source>
        <dbReference type="PROSITE" id="PS52004"/>
    </source>
</evidence>
<dbReference type="PANTHER" id="PTHR11712:SF347">
    <property type="entry name" value="BETA KETOACYL-ACYL CARRIER PROTEIN SYNTHASE"/>
    <property type="match status" value="1"/>
</dbReference>
<comment type="similarity">
    <text evidence="1 3">Belongs to the thiolase-like superfamily. Beta-ketoacyl-ACP synthases family.</text>
</comment>
<dbReference type="InterPro" id="IPR014030">
    <property type="entry name" value="Ketoacyl_synth_N"/>
</dbReference>
<protein>
    <submittedName>
        <fullName evidence="5">3-oxoacyl-[acyl-carrier-protein] synthase II</fullName>
    </submittedName>
</protein>
<dbReference type="PROSITE" id="PS52004">
    <property type="entry name" value="KS3_2"/>
    <property type="match status" value="1"/>
</dbReference>
<dbReference type="Gene3D" id="3.40.47.10">
    <property type="match status" value="1"/>
</dbReference>
<dbReference type="Pfam" id="PF02801">
    <property type="entry name" value="Ketoacyl-synt_C"/>
    <property type="match status" value="1"/>
</dbReference>
<organism evidence="5 6">
    <name type="scientific">Amycolatopsis rubida</name>
    <dbReference type="NCBI Taxonomy" id="112413"/>
    <lineage>
        <taxon>Bacteria</taxon>
        <taxon>Bacillati</taxon>
        <taxon>Actinomycetota</taxon>
        <taxon>Actinomycetes</taxon>
        <taxon>Pseudonocardiales</taxon>
        <taxon>Pseudonocardiaceae</taxon>
        <taxon>Amycolatopsis</taxon>
    </lineage>
</organism>
<evidence type="ECO:0000256" key="1">
    <source>
        <dbReference type="ARBA" id="ARBA00008467"/>
    </source>
</evidence>
<evidence type="ECO:0000256" key="2">
    <source>
        <dbReference type="ARBA" id="ARBA00022679"/>
    </source>
</evidence>
<accession>A0A1I5SAA3</accession>
<keyword evidence="2 3" id="KW-0808">Transferase</keyword>
<dbReference type="GO" id="GO:0004315">
    <property type="term" value="F:3-oxoacyl-[acyl-carrier-protein] synthase activity"/>
    <property type="evidence" value="ECO:0007669"/>
    <property type="project" value="TreeGrafter"/>
</dbReference>
<feature type="domain" description="Ketosynthase family 3 (KS3)" evidence="4">
    <location>
        <begin position="1"/>
        <end position="367"/>
    </location>
</feature>